<accession>A0A397P8S8</accession>
<dbReference type="Gene3D" id="3.30.540.10">
    <property type="entry name" value="Fructose-1,6-Bisphosphatase, subunit A, domain 1"/>
    <property type="match status" value="1"/>
</dbReference>
<evidence type="ECO:0000313" key="2">
    <source>
        <dbReference type="EMBL" id="RIA43535.1"/>
    </source>
</evidence>
<feature type="binding site" evidence="1">
    <location>
        <position position="80"/>
    </location>
    <ligand>
        <name>Mg(2+)</name>
        <dbReference type="ChEBI" id="CHEBI:18420"/>
        <label>1</label>
        <note>catalytic</note>
    </ligand>
</feature>
<reference evidence="2 3" key="1">
    <citation type="submission" date="2018-08" db="EMBL/GenBank/DDBJ databases">
        <title>Genomic Encyclopedia of Type Strains, Phase IV (KMG-IV): sequencing the most valuable type-strain genomes for metagenomic binning, comparative biology and taxonomic classification.</title>
        <authorList>
            <person name="Goeker M."/>
        </authorList>
    </citation>
    <scope>NUCLEOTIDE SEQUENCE [LARGE SCALE GENOMIC DNA]</scope>
    <source>
        <strain evidence="2 3">DSM 25527</strain>
    </source>
</reference>
<dbReference type="InterPro" id="IPR000760">
    <property type="entry name" value="Inositol_monophosphatase-like"/>
</dbReference>
<dbReference type="Proteomes" id="UP000266568">
    <property type="component" value="Unassembled WGS sequence"/>
</dbReference>
<dbReference type="InterPro" id="IPR050725">
    <property type="entry name" value="CysQ/Inositol_MonoPase"/>
</dbReference>
<dbReference type="GO" id="GO:0050427">
    <property type="term" value="P:3'-phosphoadenosine 5'-phosphosulfate metabolic process"/>
    <property type="evidence" value="ECO:0007669"/>
    <property type="project" value="TreeGrafter"/>
</dbReference>
<feature type="binding site" evidence="1">
    <location>
        <position position="189"/>
    </location>
    <ligand>
        <name>Mg(2+)</name>
        <dbReference type="ChEBI" id="CHEBI:18420"/>
        <label>1</label>
        <note>catalytic</note>
    </ligand>
</feature>
<dbReference type="SUPFAM" id="SSF56655">
    <property type="entry name" value="Carbohydrate phosphatase"/>
    <property type="match status" value="1"/>
</dbReference>
<dbReference type="PANTHER" id="PTHR43028">
    <property type="entry name" value="3'(2'),5'-BISPHOSPHATE NUCLEOTIDASE 1"/>
    <property type="match status" value="1"/>
</dbReference>
<dbReference type="EMBL" id="QXDC01000003">
    <property type="protein sequence ID" value="RIA43535.1"/>
    <property type="molecule type" value="Genomic_DNA"/>
</dbReference>
<organism evidence="2 3">
    <name type="scientific">Hephaestia caeni</name>
    <dbReference type="NCBI Taxonomy" id="645617"/>
    <lineage>
        <taxon>Bacteria</taxon>
        <taxon>Pseudomonadati</taxon>
        <taxon>Pseudomonadota</taxon>
        <taxon>Alphaproteobacteria</taxon>
        <taxon>Sphingomonadales</taxon>
        <taxon>Sphingomonadaceae</taxon>
        <taxon>Hephaestia</taxon>
    </lineage>
</organism>
<keyword evidence="3" id="KW-1185">Reference proteome</keyword>
<proteinExistence type="predicted"/>
<evidence type="ECO:0000256" key="1">
    <source>
        <dbReference type="PIRSR" id="PIRSR600760-2"/>
    </source>
</evidence>
<dbReference type="Gene3D" id="3.40.190.80">
    <property type="match status" value="1"/>
</dbReference>
<dbReference type="PANTHER" id="PTHR43028:SF5">
    <property type="entry name" value="3'(2'),5'-BISPHOSPHATE NUCLEOTIDASE 1"/>
    <property type="match status" value="1"/>
</dbReference>
<feature type="binding site" evidence="1">
    <location>
        <position position="60"/>
    </location>
    <ligand>
        <name>Mg(2+)</name>
        <dbReference type="ChEBI" id="CHEBI:18420"/>
        <label>1</label>
        <note>catalytic</note>
    </ligand>
</feature>
<dbReference type="CDD" id="cd01638">
    <property type="entry name" value="CysQ"/>
    <property type="match status" value="1"/>
</dbReference>
<keyword evidence="1" id="KW-0460">Magnesium</keyword>
<sequence>MTDAELAGELAAEAGNLLRRIRDEGIEDGKALGQRGDREANALILARLASERPDDAVLSEEAKDDRSRCAMSRVWVIDPLDGTREYGERRDDWAVHVGLAVDGRPSLGAVAIPDRGEVFVSDAVASLGILRERPIMVVSRTRAPQIAIKVAEAIGADLLPMGSAGAKAMAVVDSRADIYVHAGGQYEWDNCAPAAVALGAGLHASRLDGSPLVYNCENPLLPDIVICRAALATRVLAAIQAQVVADRP</sequence>
<dbReference type="OrthoDB" id="9785695at2"/>
<keyword evidence="1" id="KW-0479">Metal-binding</keyword>
<feature type="binding site" evidence="1">
    <location>
        <position position="81"/>
    </location>
    <ligand>
        <name>Mg(2+)</name>
        <dbReference type="ChEBI" id="CHEBI:18420"/>
        <label>1</label>
        <note>catalytic</note>
    </ligand>
</feature>
<evidence type="ECO:0000313" key="3">
    <source>
        <dbReference type="Proteomes" id="UP000266568"/>
    </source>
</evidence>
<feature type="binding site" evidence="1">
    <location>
        <position position="78"/>
    </location>
    <ligand>
        <name>Mg(2+)</name>
        <dbReference type="ChEBI" id="CHEBI:18420"/>
        <label>1</label>
        <note>catalytic</note>
    </ligand>
</feature>
<dbReference type="GO" id="GO:0008441">
    <property type="term" value="F:3'(2'),5'-bisphosphate nucleotidase activity"/>
    <property type="evidence" value="ECO:0007669"/>
    <property type="project" value="TreeGrafter"/>
</dbReference>
<dbReference type="AlphaFoldDB" id="A0A397P8S8"/>
<name>A0A397P8S8_9SPHN</name>
<dbReference type="GO" id="GO:0000103">
    <property type="term" value="P:sulfate assimilation"/>
    <property type="evidence" value="ECO:0007669"/>
    <property type="project" value="TreeGrafter"/>
</dbReference>
<comment type="cofactor">
    <cofactor evidence="1">
        <name>Mg(2+)</name>
        <dbReference type="ChEBI" id="CHEBI:18420"/>
    </cofactor>
</comment>
<dbReference type="GO" id="GO:0046872">
    <property type="term" value="F:metal ion binding"/>
    <property type="evidence" value="ECO:0007669"/>
    <property type="project" value="UniProtKB-KW"/>
</dbReference>
<dbReference type="RefSeq" id="WP_119035379.1">
    <property type="nucleotide sequence ID" value="NZ_QXDC01000003.1"/>
</dbReference>
<gene>
    <name evidence="2" type="ORF">DFR49_1757</name>
</gene>
<comment type="caution">
    <text evidence="2">The sequence shown here is derived from an EMBL/GenBank/DDBJ whole genome shotgun (WGS) entry which is preliminary data.</text>
</comment>
<protein>
    <submittedName>
        <fullName evidence="2">3'(2'),5'-bisphosphate nucleotidase</fullName>
    </submittedName>
</protein>
<dbReference type="Pfam" id="PF00459">
    <property type="entry name" value="Inositol_P"/>
    <property type="match status" value="1"/>
</dbReference>